<accession>A0ABS2QQ09</accession>
<gene>
    <name evidence="1" type="ORF">JOC83_000375</name>
</gene>
<protein>
    <submittedName>
        <fullName evidence="1">Type II secretory pathway pseudopilin PulG</fullName>
    </submittedName>
</protein>
<dbReference type="EMBL" id="JAFBFC010000001">
    <property type="protein sequence ID" value="MBM7701549.1"/>
    <property type="molecule type" value="Genomic_DNA"/>
</dbReference>
<evidence type="ECO:0000313" key="2">
    <source>
        <dbReference type="Proteomes" id="UP000809829"/>
    </source>
</evidence>
<comment type="caution">
    <text evidence="1">The sequence shown here is derived from an EMBL/GenBank/DDBJ whole genome shotgun (WGS) entry which is preliminary data.</text>
</comment>
<name>A0ABS2QQ09_9BACI</name>
<keyword evidence="2" id="KW-1185">Reference proteome</keyword>
<dbReference type="Proteomes" id="UP000809829">
    <property type="component" value="Unassembled WGS sequence"/>
</dbReference>
<dbReference type="RefSeq" id="WP_205182956.1">
    <property type="nucleotide sequence ID" value="NZ_JAFBFC010000001.1"/>
</dbReference>
<proteinExistence type="predicted"/>
<organism evidence="1 2">
    <name type="scientific">Priestia iocasae</name>
    <dbReference type="NCBI Taxonomy" id="2291674"/>
    <lineage>
        <taxon>Bacteria</taxon>
        <taxon>Bacillati</taxon>
        <taxon>Bacillota</taxon>
        <taxon>Bacilli</taxon>
        <taxon>Bacillales</taxon>
        <taxon>Bacillaceae</taxon>
        <taxon>Priestia</taxon>
    </lineage>
</organism>
<sequence>MLEVVVAFGVLLLLLFSTAPLYVQIATERKNQELAHAANTLLHEKLVEYKYNDQNATSSTHTANGTVYRISWEGTMQELMKACIHWQDLSKRQKKRCDYIRK</sequence>
<evidence type="ECO:0000313" key="1">
    <source>
        <dbReference type="EMBL" id="MBM7701549.1"/>
    </source>
</evidence>
<reference evidence="1 2" key="1">
    <citation type="submission" date="2021-01" db="EMBL/GenBank/DDBJ databases">
        <title>Genomic Encyclopedia of Type Strains, Phase IV (KMG-IV): sequencing the most valuable type-strain genomes for metagenomic binning, comparative biology and taxonomic classification.</title>
        <authorList>
            <person name="Goeker M."/>
        </authorList>
    </citation>
    <scope>NUCLEOTIDE SEQUENCE [LARGE SCALE GENOMIC DNA]</scope>
    <source>
        <strain evidence="1 2">DSM 104297</strain>
    </source>
</reference>